<dbReference type="SUPFAM" id="SSF47413">
    <property type="entry name" value="lambda repressor-like DNA-binding domains"/>
    <property type="match status" value="1"/>
</dbReference>
<gene>
    <name evidence="4" type="ORF">MOO44_08330</name>
</gene>
<dbReference type="EMBL" id="CP093361">
    <property type="protein sequence ID" value="UQS86856.1"/>
    <property type="molecule type" value="Genomic_DNA"/>
</dbReference>
<dbReference type="InterPro" id="IPR010359">
    <property type="entry name" value="IrrE_HExxH"/>
</dbReference>
<dbReference type="SMART" id="SM00530">
    <property type="entry name" value="HTH_XRE"/>
    <property type="match status" value="1"/>
</dbReference>
<evidence type="ECO:0000313" key="5">
    <source>
        <dbReference type="Proteomes" id="UP000831181"/>
    </source>
</evidence>
<reference evidence="4" key="1">
    <citation type="journal article" date="2022" name="Int. J. Syst. Evol. Microbiol.">
        <title>Apilactobacillus apisilvae sp. nov., Nicolia spurrieriana gen. nov. sp. nov., Bombilactobacillus folatiphilus sp. nov. and Bombilactobacillus thymidiniphilus sp. nov., four new lactic acid bacterial isolates from stingless bees Tetragonula carbonaria and Austroplebeia australis.</title>
        <authorList>
            <person name="Oliphant S.A."/>
            <person name="Watson-Haigh N.S."/>
            <person name="Sumby K.M."/>
            <person name="Gardner J."/>
            <person name="Groom S."/>
            <person name="Jiranek V."/>
        </authorList>
    </citation>
    <scope>NUCLEOTIDE SEQUENCE</scope>
    <source>
        <strain evidence="4">SGEP1_A5</strain>
    </source>
</reference>
<feature type="domain" description="HTH cro/C1-type" evidence="3">
    <location>
        <begin position="18"/>
        <end position="73"/>
    </location>
</feature>
<dbReference type="KEGG" id="lbe:MOO44_08330"/>
<evidence type="ECO:0000256" key="2">
    <source>
        <dbReference type="ARBA" id="ARBA00023125"/>
    </source>
</evidence>
<dbReference type="PANTHER" id="PTHR36924">
    <property type="entry name" value="ANTITOXIN HIGA-1"/>
    <property type="match status" value="1"/>
</dbReference>
<name>A0A976RSM4_9LACO</name>
<proteinExistence type="inferred from homology"/>
<protein>
    <submittedName>
        <fullName evidence="4">HigA family addiction module antitoxin</fullName>
    </submittedName>
</protein>
<evidence type="ECO:0000259" key="3">
    <source>
        <dbReference type="SMART" id="SM00530"/>
    </source>
</evidence>
<keyword evidence="2" id="KW-0238">DNA-binding</keyword>
<keyword evidence="5" id="KW-1185">Reference proteome</keyword>
<dbReference type="Pfam" id="PF06114">
    <property type="entry name" value="Peptidase_M78"/>
    <property type="match status" value="1"/>
</dbReference>
<dbReference type="NCBIfam" id="TIGR02607">
    <property type="entry name" value="antidote_HigA"/>
    <property type="match status" value="1"/>
</dbReference>
<dbReference type="PANTHER" id="PTHR36924:SF1">
    <property type="entry name" value="ANTITOXIN HIGA-1"/>
    <property type="match status" value="1"/>
</dbReference>
<evidence type="ECO:0000313" key="4">
    <source>
        <dbReference type="EMBL" id="UQS86856.1"/>
    </source>
</evidence>
<dbReference type="InterPro" id="IPR001387">
    <property type="entry name" value="Cro/C1-type_HTH"/>
</dbReference>
<dbReference type="Gene3D" id="1.10.260.40">
    <property type="entry name" value="lambda repressor-like DNA-binding domains"/>
    <property type="match status" value="1"/>
</dbReference>
<accession>A0A976RSM4</accession>
<organism evidence="4 5">
    <name type="scientific">Nicoliella spurrieriana</name>
    <dbReference type="NCBI Taxonomy" id="2925830"/>
    <lineage>
        <taxon>Bacteria</taxon>
        <taxon>Bacillati</taxon>
        <taxon>Bacillota</taxon>
        <taxon>Bacilli</taxon>
        <taxon>Lactobacillales</taxon>
        <taxon>Lactobacillaceae</taxon>
        <taxon>Nicoliella</taxon>
    </lineage>
</organism>
<dbReference type="GO" id="GO:0003677">
    <property type="term" value="F:DNA binding"/>
    <property type="evidence" value="ECO:0007669"/>
    <property type="project" value="UniProtKB-KW"/>
</dbReference>
<dbReference type="Gene3D" id="1.10.10.2910">
    <property type="match status" value="1"/>
</dbReference>
<dbReference type="RefSeq" id="WP_260116657.1">
    <property type="nucleotide sequence ID" value="NZ_CP093361.1"/>
</dbReference>
<dbReference type="InterPro" id="IPR013430">
    <property type="entry name" value="Toxin_antidote_HigA"/>
</dbReference>
<dbReference type="Pfam" id="PF01381">
    <property type="entry name" value="HTH_3"/>
    <property type="match status" value="1"/>
</dbReference>
<evidence type="ECO:0000256" key="1">
    <source>
        <dbReference type="ARBA" id="ARBA00007227"/>
    </source>
</evidence>
<dbReference type="AlphaFoldDB" id="A0A976RSM4"/>
<sequence>MSNEVEYEDIIAFHPGSYIEDIINDLNITQNEFAERIGVSSKTISKIINGEDRITSVTANKLDKATGVSYKTWNRLQSIYDEKILEIKDRKKYDEEKRVCSLIDMGTLKDNNFVNNKKRYKVSEKITEIRRKLILSDLTKLYDFNSLVSYRKSDSLTNKKKSIVNSNVMLEFASNEARNKTDTRYSKAKLRQALPKIKGLIIEPNESFYLKLKDILLKCGIVLIAMPSLKGAGLNGATKKFKNGSVLLLITDRKKTSDIFWFSLAHELGHIIYEDFSSNTTDKIEYENQERKADDFASNFLIPNTEYNSFIETNLFNEHSIKEFSEREKVLPGIVVGRLQKDNKIKYDKFNYLKTKYYIHGY</sequence>
<dbReference type="Proteomes" id="UP000831181">
    <property type="component" value="Chromosome"/>
</dbReference>
<dbReference type="CDD" id="cd00093">
    <property type="entry name" value="HTH_XRE"/>
    <property type="match status" value="1"/>
</dbReference>
<comment type="similarity">
    <text evidence="1">Belongs to the short-chain fatty acyl-CoA assimilation regulator (ScfR) family.</text>
</comment>
<dbReference type="InterPro" id="IPR010982">
    <property type="entry name" value="Lambda_DNA-bd_dom_sf"/>
</dbReference>